<proteinExistence type="inferred from homology"/>
<accession>A0AAD9SJ15</accession>
<dbReference type="InterPro" id="IPR001753">
    <property type="entry name" value="Enoyl-CoA_hydra/iso"/>
</dbReference>
<sequence length="292" mass="30866">MTSTTPPTVLYEPSSEGITRITINRPKNRNAVNAATARLLAESFQMFDSDDKQNICVFTGAGGEAFCAGYDLHEVAASSSSASTSNIGTHASSRVKQVTTTSPRDPLSDVLGPMGPSRMLTSKPVIAAISGHAVAGGLELSLLADMRVCDTTAVLGVFCRRFGVPLVDGGTVRLPKIVGLGRALDMILTGRPVDAQEALSMGLANRVVEKGKAVEEATALARSLLAFPQECMNLDRQSAYYSTFEASSLKEALRFEHDTGIEVVAKESVQGATRFHKGQGRGGSFELAKGKL</sequence>
<dbReference type="PANTHER" id="PTHR43802">
    <property type="entry name" value="ENOYL-COA HYDRATASE"/>
    <property type="match status" value="1"/>
</dbReference>
<dbReference type="Proteomes" id="UP001265746">
    <property type="component" value="Unassembled WGS sequence"/>
</dbReference>
<dbReference type="Gene3D" id="3.90.226.10">
    <property type="entry name" value="2-enoyl-CoA Hydratase, Chain A, domain 1"/>
    <property type="match status" value="1"/>
</dbReference>
<dbReference type="PANTHER" id="PTHR43802:SF1">
    <property type="entry name" value="IP11341P-RELATED"/>
    <property type="match status" value="1"/>
</dbReference>
<comment type="caution">
    <text evidence="4">The sequence shown here is derived from an EMBL/GenBank/DDBJ whole genome shotgun (WGS) entry which is preliminary data.</text>
</comment>
<evidence type="ECO:0000256" key="1">
    <source>
        <dbReference type="ARBA" id="ARBA00005254"/>
    </source>
</evidence>
<dbReference type="GO" id="GO:0003824">
    <property type="term" value="F:catalytic activity"/>
    <property type="evidence" value="ECO:0007669"/>
    <property type="project" value="InterPro"/>
</dbReference>
<reference evidence="4" key="1">
    <citation type="submission" date="2023-06" db="EMBL/GenBank/DDBJ databases">
        <authorList>
            <person name="Noh H."/>
        </authorList>
    </citation>
    <scope>NUCLEOTIDE SEQUENCE</scope>
    <source>
        <strain evidence="4">DUCC20226</strain>
    </source>
</reference>
<name>A0AAD9SJ15_PHOAM</name>
<keyword evidence="5" id="KW-1185">Reference proteome</keyword>
<feature type="compositionally biased region" description="Polar residues" evidence="3">
    <location>
        <begin position="86"/>
        <end position="103"/>
    </location>
</feature>
<dbReference type="PROSITE" id="PS00166">
    <property type="entry name" value="ENOYL_COA_HYDRATASE"/>
    <property type="match status" value="1"/>
</dbReference>
<gene>
    <name evidence="4" type="ORF">N8I77_006958</name>
</gene>
<dbReference type="Pfam" id="PF00378">
    <property type="entry name" value="ECH_1"/>
    <property type="match status" value="2"/>
</dbReference>
<comment type="similarity">
    <text evidence="1 2">Belongs to the enoyl-CoA hydratase/isomerase family.</text>
</comment>
<evidence type="ECO:0000313" key="4">
    <source>
        <dbReference type="EMBL" id="KAK2608340.1"/>
    </source>
</evidence>
<dbReference type="SUPFAM" id="SSF52096">
    <property type="entry name" value="ClpP/crotonase"/>
    <property type="match status" value="1"/>
</dbReference>
<dbReference type="NCBIfam" id="NF006108">
    <property type="entry name" value="PRK08259.1"/>
    <property type="match status" value="1"/>
</dbReference>
<protein>
    <submittedName>
        <fullName evidence="4">Uncharacterized protein</fullName>
    </submittedName>
</protein>
<feature type="region of interest" description="Disordered" evidence="3">
    <location>
        <begin position="81"/>
        <end position="110"/>
    </location>
</feature>
<dbReference type="EMBL" id="JAUJFL010000003">
    <property type="protein sequence ID" value="KAK2608340.1"/>
    <property type="molecule type" value="Genomic_DNA"/>
</dbReference>
<evidence type="ECO:0000256" key="3">
    <source>
        <dbReference type="SAM" id="MobiDB-lite"/>
    </source>
</evidence>
<dbReference type="Gene3D" id="1.10.287.2460">
    <property type="match status" value="1"/>
</dbReference>
<dbReference type="InterPro" id="IPR018376">
    <property type="entry name" value="Enoyl-CoA_hyd/isom_CS"/>
</dbReference>
<dbReference type="AlphaFoldDB" id="A0AAD9SJ15"/>
<dbReference type="CDD" id="cd06558">
    <property type="entry name" value="crotonase-like"/>
    <property type="match status" value="1"/>
</dbReference>
<organism evidence="4 5">
    <name type="scientific">Phomopsis amygdali</name>
    <name type="common">Fusicoccum amygdali</name>
    <dbReference type="NCBI Taxonomy" id="1214568"/>
    <lineage>
        <taxon>Eukaryota</taxon>
        <taxon>Fungi</taxon>
        <taxon>Dikarya</taxon>
        <taxon>Ascomycota</taxon>
        <taxon>Pezizomycotina</taxon>
        <taxon>Sordariomycetes</taxon>
        <taxon>Sordariomycetidae</taxon>
        <taxon>Diaporthales</taxon>
        <taxon>Diaporthaceae</taxon>
        <taxon>Diaporthe</taxon>
    </lineage>
</organism>
<evidence type="ECO:0000256" key="2">
    <source>
        <dbReference type="RuleBase" id="RU003707"/>
    </source>
</evidence>
<dbReference type="InterPro" id="IPR029045">
    <property type="entry name" value="ClpP/crotonase-like_dom_sf"/>
</dbReference>
<evidence type="ECO:0000313" key="5">
    <source>
        <dbReference type="Proteomes" id="UP001265746"/>
    </source>
</evidence>